<dbReference type="STRING" id="208439.AJAP_13290"/>
<gene>
    <name evidence="2" type="ORF">AJAP_13290</name>
</gene>
<dbReference type="Gene3D" id="1.10.10.10">
    <property type="entry name" value="Winged helix-like DNA-binding domain superfamily/Winged helix DNA-binding domain"/>
    <property type="match status" value="1"/>
</dbReference>
<evidence type="ECO:0000313" key="2">
    <source>
        <dbReference type="EMBL" id="AIG75539.1"/>
    </source>
</evidence>
<dbReference type="SUPFAM" id="SSF46785">
    <property type="entry name" value="Winged helix' DNA-binding domain"/>
    <property type="match status" value="1"/>
</dbReference>
<dbReference type="SMART" id="SM00347">
    <property type="entry name" value="HTH_MARR"/>
    <property type="match status" value="1"/>
</dbReference>
<dbReference type="KEGG" id="aja:AJAP_13290"/>
<dbReference type="HOGENOM" id="CLU_083287_27_1_11"/>
<dbReference type="Pfam" id="PF12802">
    <property type="entry name" value="MarR_2"/>
    <property type="match status" value="1"/>
</dbReference>
<dbReference type="Proteomes" id="UP000028492">
    <property type="component" value="Chromosome"/>
</dbReference>
<proteinExistence type="predicted"/>
<dbReference type="EMBL" id="CP008953">
    <property type="protein sequence ID" value="AIG75539.1"/>
    <property type="molecule type" value="Genomic_DNA"/>
</dbReference>
<dbReference type="AlphaFoldDB" id="A0A075USN5"/>
<sequence>MFRLESREFRLQAREFRVKVVSTLTIFAGPGYCAPMEDVDAAGLDFWSFVALANRRLAQEYGFRHQLATEVLLTLNRASDLVTYDLEAAVHRPRGRSWSAFRLLFVVWLAGSLEPTSAARLTGMSRAAVSNLVKTLVAEGMLDRAPDERDGRSVRLSLTDAGQEEMVSVFREHNEREFGWTNALTETEQRILVMLLGKLITSRAEFGTRSRK</sequence>
<accession>A0A075USN5</accession>
<organism evidence="2 3">
    <name type="scientific">Amycolatopsis japonica</name>
    <dbReference type="NCBI Taxonomy" id="208439"/>
    <lineage>
        <taxon>Bacteria</taxon>
        <taxon>Bacillati</taxon>
        <taxon>Actinomycetota</taxon>
        <taxon>Actinomycetes</taxon>
        <taxon>Pseudonocardiales</taxon>
        <taxon>Pseudonocardiaceae</taxon>
        <taxon>Amycolatopsis</taxon>
        <taxon>Amycolatopsis japonica group</taxon>
    </lineage>
</organism>
<reference evidence="2 3" key="1">
    <citation type="journal article" date="2014" name="J. Biotechnol.">
        <title>Complete genome sequence of the actinobacterium Amycolatopsis japonica MG417-CF17(T) (=DSM 44213T) producing (S,S)-N,N'-ethylenediaminedisuccinic acid.</title>
        <authorList>
            <person name="Stegmann E."/>
            <person name="Albersmeier A."/>
            <person name="Spohn M."/>
            <person name="Gert H."/>
            <person name="Weber T."/>
            <person name="Wohlleben W."/>
            <person name="Kalinowski J."/>
            <person name="Ruckert C."/>
        </authorList>
    </citation>
    <scope>NUCLEOTIDE SEQUENCE [LARGE SCALE GENOMIC DNA]</scope>
    <source>
        <strain evidence="3">MG417-CF17 (DSM 44213)</strain>
    </source>
</reference>
<name>A0A075USN5_9PSEU</name>
<evidence type="ECO:0000313" key="3">
    <source>
        <dbReference type="Proteomes" id="UP000028492"/>
    </source>
</evidence>
<keyword evidence="3" id="KW-1185">Reference proteome</keyword>
<protein>
    <submittedName>
        <fullName evidence="2">Transcriptional regulator</fullName>
    </submittedName>
</protein>
<dbReference type="InterPro" id="IPR039422">
    <property type="entry name" value="MarR/SlyA-like"/>
</dbReference>
<dbReference type="InterPro" id="IPR036388">
    <property type="entry name" value="WH-like_DNA-bd_sf"/>
</dbReference>
<feature type="domain" description="HTH marR-type" evidence="1">
    <location>
        <begin position="68"/>
        <end position="201"/>
    </location>
</feature>
<dbReference type="InterPro" id="IPR036390">
    <property type="entry name" value="WH_DNA-bd_sf"/>
</dbReference>
<dbReference type="PANTHER" id="PTHR33164">
    <property type="entry name" value="TRANSCRIPTIONAL REGULATOR, MARR FAMILY"/>
    <property type="match status" value="1"/>
</dbReference>
<dbReference type="PRINTS" id="PR00598">
    <property type="entry name" value="HTHMARR"/>
</dbReference>
<dbReference type="eggNOG" id="COG1846">
    <property type="taxonomic scope" value="Bacteria"/>
</dbReference>
<dbReference type="GO" id="GO:0003700">
    <property type="term" value="F:DNA-binding transcription factor activity"/>
    <property type="evidence" value="ECO:0007669"/>
    <property type="project" value="InterPro"/>
</dbReference>
<dbReference type="PROSITE" id="PS50995">
    <property type="entry name" value="HTH_MARR_2"/>
    <property type="match status" value="1"/>
</dbReference>
<evidence type="ECO:0000259" key="1">
    <source>
        <dbReference type="PROSITE" id="PS50995"/>
    </source>
</evidence>
<dbReference type="PANTHER" id="PTHR33164:SF43">
    <property type="entry name" value="HTH-TYPE TRANSCRIPTIONAL REPRESSOR YETL"/>
    <property type="match status" value="1"/>
</dbReference>
<dbReference type="GO" id="GO:0006950">
    <property type="term" value="P:response to stress"/>
    <property type="evidence" value="ECO:0007669"/>
    <property type="project" value="TreeGrafter"/>
</dbReference>
<dbReference type="InterPro" id="IPR000835">
    <property type="entry name" value="HTH_MarR-typ"/>
</dbReference>